<dbReference type="GO" id="GO:0030154">
    <property type="term" value="P:cell differentiation"/>
    <property type="evidence" value="ECO:0007669"/>
    <property type="project" value="TreeGrafter"/>
</dbReference>
<dbReference type="PROSITE" id="PS50011">
    <property type="entry name" value="PROTEIN_KINASE_DOM"/>
    <property type="match status" value="1"/>
</dbReference>
<dbReference type="GO" id="GO:0005524">
    <property type="term" value="F:ATP binding"/>
    <property type="evidence" value="ECO:0007669"/>
    <property type="project" value="UniProtKB-KW"/>
</dbReference>
<keyword evidence="4" id="KW-0547">Nucleotide-binding</keyword>
<name>A0A835HQ99_9MAGN</name>
<keyword evidence="5" id="KW-0418">Kinase</keyword>
<keyword evidence="3" id="KW-0808">Transferase</keyword>
<keyword evidence="6" id="KW-0067">ATP-binding</keyword>
<accession>A0A835HQ99</accession>
<protein>
    <recommendedName>
        <fullName evidence="8">Protein kinase domain-containing protein</fullName>
    </recommendedName>
</protein>
<dbReference type="InterPro" id="IPR053951">
    <property type="entry name" value="K_trans_N"/>
</dbReference>
<keyword evidence="7" id="KW-0812">Transmembrane</keyword>
<evidence type="ECO:0000313" key="9">
    <source>
        <dbReference type="EMBL" id="KAF9602614.1"/>
    </source>
</evidence>
<keyword evidence="7" id="KW-0472">Membrane</keyword>
<sequence>TEALFADLDHFPVLVVRIVFTLIVFPSLRPIGIYRTGCLPYEEPGHVVHAFYHSIPKGLYSPMFVLGDCQLCYYCESHATISATFSIIKQAHALGCFPRVKVVHTSTKFLGQIYIPEINWILMLFCIAVTAGFRNFWSLLVGQWMLIFDTSNMVTSYYIKWSHILTSPAWFLKSHFCSVMICRALAYVHGVIGICHRDIKPQNLLVNPHTHQLKICDFGSAQKLVPGEPNISYICSRYYRAPELIFGAIEYTLTIDMWSVGCVLASELLLGRCNIHVANGGNIATFMLHCSIGISNAKQKHIYIFAIEPNQIQASR</sequence>
<feature type="non-terminal residue" evidence="9">
    <location>
        <position position="1"/>
    </location>
</feature>
<dbReference type="EMBL" id="JADFTS010000006">
    <property type="protein sequence ID" value="KAF9602614.1"/>
    <property type="molecule type" value="Genomic_DNA"/>
</dbReference>
<proteinExistence type="inferred from homology"/>
<dbReference type="PANTHER" id="PTHR24057:SF60">
    <property type="entry name" value="SHAGGY-RELATED PROTEIN KINASE THETA"/>
    <property type="match status" value="1"/>
</dbReference>
<dbReference type="GO" id="GO:0005634">
    <property type="term" value="C:nucleus"/>
    <property type="evidence" value="ECO:0007669"/>
    <property type="project" value="TreeGrafter"/>
</dbReference>
<dbReference type="OrthoDB" id="272141at2759"/>
<evidence type="ECO:0000256" key="4">
    <source>
        <dbReference type="ARBA" id="ARBA00022741"/>
    </source>
</evidence>
<comment type="caution">
    <text evidence="9">The sequence shown here is derived from an EMBL/GenBank/DDBJ whole genome shotgun (WGS) entry which is preliminary data.</text>
</comment>
<dbReference type="GO" id="GO:0007165">
    <property type="term" value="P:signal transduction"/>
    <property type="evidence" value="ECO:0007669"/>
    <property type="project" value="TreeGrafter"/>
</dbReference>
<dbReference type="AlphaFoldDB" id="A0A835HQ99"/>
<dbReference type="GO" id="GO:0005737">
    <property type="term" value="C:cytoplasm"/>
    <property type="evidence" value="ECO:0007669"/>
    <property type="project" value="TreeGrafter"/>
</dbReference>
<reference evidence="9 10" key="1">
    <citation type="submission" date="2020-10" db="EMBL/GenBank/DDBJ databases">
        <title>The Coptis chinensis genome and diversification of protoberbering-type alkaloids.</title>
        <authorList>
            <person name="Wang B."/>
            <person name="Shu S."/>
            <person name="Song C."/>
            <person name="Liu Y."/>
        </authorList>
    </citation>
    <scope>NUCLEOTIDE SEQUENCE [LARGE SCALE GENOMIC DNA]</scope>
    <source>
        <strain evidence="9">HL-2020</strain>
        <tissue evidence="9">Leaf</tissue>
    </source>
</reference>
<dbReference type="InterPro" id="IPR011009">
    <property type="entry name" value="Kinase-like_dom_sf"/>
</dbReference>
<feature type="transmembrane region" description="Helical" evidence="7">
    <location>
        <begin position="118"/>
        <end position="137"/>
    </location>
</feature>
<dbReference type="Proteomes" id="UP000631114">
    <property type="component" value="Unassembled WGS sequence"/>
</dbReference>
<evidence type="ECO:0000256" key="2">
    <source>
        <dbReference type="ARBA" id="ARBA00022527"/>
    </source>
</evidence>
<evidence type="ECO:0000259" key="8">
    <source>
        <dbReference type="PROSITE" id="PS50011"/>
    </source>
</evidence>
<dbReference type="InterPro" id="IPR050591">
    <property type="entry name" value="GSK-3"/>
</dbReference>
<evidence type="ECO:0000256" key="1">
    <source>
        <dbReference type="ARBA" id="ARBA00005527"/>
    </source>
</evidence>
<feature type="domain" description="Protein kinase" evidence="8">
    <location>
        <begin position="49"/>
        <end position="316"/>
    </location>
</feature>
<evidence type="ECO:0000256" key="5">
    <source>
        <dbReference type="ARBA" id="ARBA00022777"/>
    </source>
</evidence>
<dbReference type="PROSITE" id="PS00108">
    <property type="entry name" value="PROTEIN_KINASE_ST"/>
    <property type="match status" value="1"/>
</dbReference>
<dbReference type="Gene3D" id="1.10.510.10">
    <property type="entry name" value="Transferase(Phosphotransferase) domain 1"/>
    <property type="match status" value="1"/>
</dbReference>
<evidence type="ECO:0000313" key="10">
    <source>
        <dbReference type="Proteomes" id="UP000631114"/>
    </source>
</evidence>
<dbReference type="InterPro" id="IPR008271">
    <property type="entry name" value="Ser/Thr_kinase_AS"/>
</dbReference>
<keyword evidence="10" id="KW-1185">Reference proteome</keyword>
<dbReference type="Pfam" id="PF02705">
    <property type="entry name" value="K_trans"/>
    <property type="match status" value="1"/>
</dbReference>
<keyword evidence="2" id="KW-0723">Serine/threonine-protein kinase</keyword>
<comment type="similarity">
    <text evidence="1">Belongs to the protein kinase superfamily. CMGC Ser/Thr protein kinase family. GSK-3 subfamily.</text>
</comment>
<keyword evidence="7" id="KW-1133">Transmembrane helix</keyword>
<dbReference type="SUPFAM" id="SSF56112">
    <property type="entry name" value="Protein kinase-like (PK-like)"/>
    <property type="match status" value="1"/>
</dbReference>
<evidence type="ECO:0000256" key="3">
    <source>
        <dbReference type="ARBA" id="ARBA00022679"/>
    </source>
</evidence>
<dbReference type="GO" id="GO:0004674">
    <property type="term" value="F:protein serine/threonine kinase activity"/>
    <property type="evidence" value="ECO:0007669"/>
    <property type="project" value="UniProtKB-KW"/>
</dbReference>
<evidence type="ECO:0000256" key="7">
    <source>
        <dbReference type="SAM" id="Phobius"/>
    </source>
</evidence>
<gene>
    <name evidence="9" type="ORF">IFM89_030220</name>
</gene>
<dbReference type="SMART" id="SM00220">
    <property type="entry name" value="S_TKc"/>
    <property type="match status" value="1"/>
</dbReference>
<dbReference type="InterPro" id="IPR000719">
    <property type="entry name" value="Prot_kinase_dom"/>
</dbReference>
<organism evidence="9 10">
    <name type="scientific">Coptis chinensis</name>
    <dbReference type="NCBI Taxonomy" id="261450"/>
    <lineage>
        <taxon>Eukaryota</taxon>
        <taxon>Viridiplantae</taxon>
        <taxon>Streptophyta</taxon>
        <taxon>Embryophyta</taxon>
        <taxon>Tracheophyta</taxon>
        <taxon>Spermatophyta</taxon>
        <taxon>Magnoliopsida</taxon>
        <taxon>Ranunculales</taxon>
        <taxon>Ranunculaceae</taxon>
        <taxon>Coptidoideae</taxon>
        <taxon>Coptis</taxon>
    </lineage>
</organism>
<dbReference type="PANTHER" id="PTHR24057">
    <property type="entry name" value="GLYCOGEN SYNTHASE KINASE-3 ALPHA"/>
    <property type="match status" value="1"/>
</dbReference>
<evidence type="ECO:0000256" key="6">
    <source>
        <dbReference type="ARBA" id="ARBA00022840"/>
    </source>
</evidence>